<evidence type="ECO:0008006" key="3">
    <source>
        <dbReference type="Google" id="ProtNLM"/>
    </source>
</evidence>
<accession>A0A8H6VP67</accession>
<dbReference type="PANTHER" id="PTHR15907">
    <property type="entry name" value="DUF614 FAMILY PROTEIN-RELATED"/>
    <property type="match status" value="1"/>
</dbReference>
<dbReference type="AlphaFoldDB" id="A0A8H6VP67"/>
<protein>
    <recommendedName>
        <fullName evidence="3">PLAC8-domain-containing protein</fullName>
    </recommendedName>
</protein>
<gene>
    <name evidence="1" type="ORF">HMN09_01384500</name>
</gene>
<dbReference type="Proteomes" id="UP000613580">
    <property type="component" value="Unassembled WGS sequence"/>
</dbReference>
<dbReference type="InterPro" id="IPR006461">
    <property type="entry name" value="PLAC_motif_containing"/>
</dbReference>
<sequence>MRRVIKDRAQRENFQQTFLSFTRSAPSFIFTLFASSKISMAYNQQPRATQPMKAGGNRNALNLPFTDGEREWSRGVFTCLEDPLTCVVSWFLPCVSYGRNRARYNALESGNVSKDPMEGIISNESIIYGVAHCFGCGGLIGMGGRAQTRGRYAIRGDGATDFLLACCCAPCSLTQEGRELELEEQSLDHPGAGFSMFMAPSQAPKPQY</sequence>
<reference evidence="1" key="1">
    <citation type="submission" date="2020-05" db="EMBL/GenBank/DDBJ databases">
        <title>Mycena genomes resolve the evolution of fungal bioluminescence.</title>
        <authorList>
            <person name="Tsai I.J."/>
        </authorList>
    </citation>
    <scope>NUCLEOTIDE SEQUENCE</scope>
    <source>
        <strain evidence="1">110903Hualien_Pintung</strain>
    </source>
</reference>
<comment type="caution">
    <text evidence="1">The sequence shown here is derived from an EMBL/GenBank/DDBJ whole genome shotgun (WGS) entry which is preliminary data.</text>
</comment>
<dbReference type="NCBIfam" id="TIGR01571">
    <property type="entry name" value="A_thal_Cys_rich"/>
    <property type="match status" value="1"/>
</dbReference>
<dbReference type="OrthoDB" id="1045822at2759"/>
<proteinExistence type="predicted"/>
<organism evidence="1 2">
    <name type="scientific">Mycena chlorophos</name>
    <name type="common">Agaric fungus</name>
    <name type="synonym">Agaricus chlorophos</name>
    <dbReference type="NCBI Taxonomy" id="658473"/>
    <lineage>
        <taxon>Eukaryota</taxon>
        <taxon>Fungi</taxon>
        <taxon>Dikarya</taxon>
        <taxon>Basidiomycota</taxon>
        <taxon>Agaricomycotina</taxon>
        <taxon>Agaricomycetes</taxon>
        <taxon>Agaricomycetidae</taxon>
        <taxon>Agaricales</taxon>
        <taxon>Marasmiineae</taxon>
        <taxon>Mycenaceae</taxon>
        <taxon>Mycena</taxon>
    </lineage>
</organism>
<evidence type="ECO:0000313" key="1">
    <source>
        <dbReference type="EMBL" id="KAF7288554.1"/>
    </source>
</evidence>
<name>A0A8H6VP67_MYCCL</name>
<dbReference type="EMBL" id="JACAZE010000033">
    <property type="protein sequence ID" value="KAF7288554.1"/>
    <property type="molecule type" value="Genomic_DNA"/>
</dbReference>
<keyword evidence="2" id="KW-1185">Reference proteome</keyword>
<evidence type="ECO:0000313" key="2">
    <source>
        <dbReference type="Proteomes" id="UP000613580"/>
    </source>
</evidence>
<dbReference type="Pfam" id="PF04749">
    <property type="entry name" value="PLAC8"/>
    <property type="match status" value="1"/>
</dbReference>